<evidence type="ECO:0000313" key="2">
    <source>
        <dbReference type="Proteomes" id="UP000307440"/>
    </source>
</evidence>
<dbReference type="Pfam" id="PF12796">
    <property type="entry name" value="Ank_2"/>
    <property type="match status" value="1"/>
</dbReference>
<keyword evidence="2" id="KW-1185">Reference proteome</keyword>
<dbReference type="InterPro" id="IPR002110">
    <property type="entry name" value="Ankyrin_rpt"/>
</dbReference>
<dbReference type="PANTHER" id="PTHR24184">
    <property type="entry name" value="SI:CH211-189E2.2"/>
    <property type="match status" value="1"/>
</dbReference>
<name>A0A5C3KZ25_COPMA</name>
<sequence>MEDQGQKALMMAAKGGHGGIVSLLLQLDGVGYNRLDDLGRTPLMMAAQAADDVVVVLLLQLEGIKVDCWDNSGKTALAHAVSFGRVKTFEALL</sequence>
<dbReference type="SMART" id="SM00248">
    <property type="entry name" value="ANK"/>
    <property type="match status" value="2"/>
</dbReference>
<evidence type="ECO:0000313" key="1">
    <source>
        <dbReference type="EMBL" id="TFK25654.1"/>
    </source>
</evidence>
<gene>
    <name evidence="1" type="ORF">FA15DRAFT_589971</name>
</gene>
<dbReference type="PANTHER" id="PTHR24184:SF11">
    <property type="entry name" value="ANKYRIN REPEAT AND SOCS BOX CONTAINING 3"/>
    <property type="match status" value="1"/>
</dbReference>
<protein>
    <submittedName>
        <fullName evidence="1">Ankyrin</fullName>
    </submittedName>
</protein>
<accession>A0A5C3KZ25</accession>
<dbReference type="SUPFAM" id="SSF48403">
    <property type="entry name" value="Ankyrin repeat"/>
    <property type="match status" value="1"/>
</dbReference>
<dbReference type="Gene3D" id="1.25.40.20">
    <property type="entry name" value="Ankyrin repeat-containing domain"/>
    <property type="match status" value="1"/>
</dbReference>
<dbReference type="OrthoDB" id="194358at2759"/>
<dbReference type="InterPro" id="IPR036770">
    <property type="entry name" value="Ankyrin_rpt-contain_sf"/>
</dbReference>
<dbReference type="AlphaFoldDB" id="A0A5C3KZ25"/>
<proteinExistence type="predicted"/>
<dbReference type="EMBL" id="ML210183">
    <property type="protein sequence ID" value="TFK25654.1"/>
    <property type="molecule type" value="Genomic_DNA"/>
</dbReference>
<dbReference type="Proteomes" id="UP000307440">
    <property type="component" value="Unassembled WGS sequence"/>
</dbReference>
<dbReference type="STRING" id="230819.A0A5C3KZ25"/>
<organism evidence="1 2">
    <name type="scientific">Coprinopsis marcescibilis</name>
    <name type="common">Agaric fungus</name>
    <name type="synonym">Psathyrella marcescibilis</name>
    <dbReference type="NCBI Taxonomy" id="230819"/>
    <lineage>
        <taxon>Eukaryota</taxon>
        <taxon>Fungi</taxon>
        <taxon>Dikarya</taxon>
        <taxon>Basidiomycota</taxon>
        <taxon>Agaricomycotina</taxon>
        <taxon>Agaricomycetes</taxon>
        <taxon>Agaricomycetidae</taxon>
        <taxon>Agaricales</taxon>
        <taxon>Agaricineae</taxon>
        <taxon>Psathyrellaceae</taxon>
        <taxon>Coprinopsis</taxon>
    </lineage>
</organism>
<feature type="non-terminal residue" evidence="1">
    <location>
        <position position="93"/>
    </location>
</feature>
<reference evidence="1 2" key="1">
    <citation type="journal article" date="2019" name="Nat. Ecol. Evol.">
        <title>Megaphylogeny resolves global patterns of mushroom evolution.</title>
        <authorList>
            <person name="Varga T."/>
            <person name="Krizsan K."/>
            <person name="Foldi C."/>
            <person name="Dima B."/>
            <person name="Sanchez-Garcia M."/>
            <person name="Sanchez-Ramirez S."/>
            <person name="Szollosi G.J."/>
            <person name="Szarkandi J.G."/>
            <person name="Papp V."/>
            <person name="Albert L."/>
            <person name="Andreopoulos W."/>
            <person name="Angelini C."/>
            <person name="Antonin V."/>
            <person name="Barry K.W."/>
            <person name="Bougher N.L."/>
            <person name="Buchanan P."/>
            <person name="Buyck B."/>
            <person name="Bense V."/>
            <person name="Catcheside P."/>
            <person name="Chovatia M."/>
            <person name="Cooper J."/>
            <person name="Damon W."/>
            <person name="Desjardin D."/>
            <person name="Finy P."/>
            <person name="Geml J."/>
            <person name="Haridas S."/>
            <person name="Hughes K."/>
            <person name="Justo A."/>
            <person name="Karasinski D."/>
            <person name="Kautmanova I."/>
            <person name="Kiss B."/>
            <person name="Kocsube S."/>
            <person name="Kotiranta H."/>
            <person name="LaButti K.M."/>
            <person name="Lechner B.E."/>
            <person name="Liimatainen K."/>
            <person name="Lipzen A."/>
            <person name="Lukacs Z."/>
            <person name="Mihaltcheva S."/>
            <person name="Morgado L.N."/>
            <person name="Niskanen T."/>
            <person name="Noordeloos M.E."/>
            <person name="Ohm R.A."/>
            <person name="Ortiz-Santana B."/>
            <person name="Ovrebo C."/>
            <person name="Racz N."/>
            <person name="Riley R."/>
            <person name="Savchenko A."/>
            <person name="Shiryaev A."/>
            <person name="Soop K."/>
            <person name="Spirin V."/>
            <person name="Szebenyi C."/>
            <person name="Tomsovsky M."/>
            <person name="Tulloss R.E."/>
            <person name="Uehling J."/>
            <person name="Grigoriev I.V."/>
            <person name="Vagvolgyi C."/>
            <person name="Papp T."/>
            <person name="Martin F.M."/>
            <person name="Miettinen O."/>
            <person name="Hibbett D.S."/>
            <person name="Nagy L.G."/>
        </authorList>
    </citation>
    <scope>NUCLEOTIDE SEQUENCE [LARGE SCALE GENOMIC DNA]</scope>
    <source>
        <strain evidence="1 2">CBS 121175</strain>
    </source>
</reference>